<dbReference type="Pfam" id="PF00763">
    <property type="entry name" value="THF_DHG_CYH"/>
    <property type="match status" value="1"/>
</dbReference>
<dbReference type="PANTHER" id="PTHR48099">
    <property type="entry name" value="C-1-TETRAHYDROFOLATE SYNTHASE, CYTOPLASMIC-RELATED"/>
    <property type="match status" value="1"/>
</dbReference>
<evidence type="ECO:0000259" key="9">
    <source>
        <dbReference type="Pfam" id="PF00763"/>
    </source>
</evidence>
<dbReference type="Pfam" id="PF02882">
    <property type="entry name" value="THF_DHG_CYH_C"/>
    <property type="match status" value="1"/>
</dbReference>
<keyword evidence="5" id="KW-0521">NADP</keyword>
<reference evidence="12" key="1">
    <citation type="submission" date="2017-09" db="EMBL/GenBank/DDBJ databases">
        <title>Depth-based differentiation of microbial function through sediment-hosted aquifers and enrichment of novel symbionts in the deep terrestrial subsurface.</title>
        <authorList>
            <person name="Probst A.J."/>
            <person name="Ladd B."/>
            <person name="Jarett J.K."/>
            <person name="Geller-Mcgrath D.E."/>
            <person name="Sieber C.M.K."/>
            <person name="Emerson J.B."/>
            <person name="Anantharaman K."/>
            <person name="Thomas B.C."/>
            <person name="Malmstrom R."/>
            <person name="Stieglmeier M."/>
            <person name="Klingl A."/>
            <person name="Woyke T."/>
            <person name="Ryan C.M."/>
            <person name="Banfield J.F."/>
        </authorList>
    </citation>
    <scope>NUCLEOTIDE SEQUENCE [LARGE SCALE GENOMIC DNA]</scope>
</reference>
<comment type="caution">
    <text evidence="11">The sequence shown here is derived from an EMBL/GenBank/DDBJ whole genome shotgun (WGS) entry which is preliminary data.</text>
</comment>
<dbReference type="InterPro" id="IPR020630">
    <property type="entry name" value="THF_DH/CycHdrlase_cat_dom"/>
</dbReference>
<dbReference type="GO" id="GO:0004488">
    <property type="term" value="F:methylenetetrahydrofolate dehydrogenase (NADP+) activity"/>
    <property type="evidence" value="ECO:0007669"/>
    <property type="project" value="InterPro"/>
</dbReference>
<keyword evidence="2" id="KW-0554">One-carbon metabolism</keyword>
<evidence type="ECO:0000256" key="2">
    <source>
        <dbReference type="ARBA" id="ARBA00022563"/>
    </source>
</evidence>
<gene>
    <name evidence="11" type="ORF">COT88_02310</name>
</gene>
<keyword evidence="4" id="KW-0378">Hydrolase</keyword>
<dbReference type="GO" id="GO:0006164">
    <property type="term" value="P:purine nucleotide biosynthetic process"/>
    <property type="evidence" value="ECO:0007669"/>
    <property type="project" value="UniProtKB-KW"/>
</dbReference>
<evidence type="ECO:0000313" key="11">
    <source>
        <dbReference type="EMBL" id="PIR98324.1"/>
    </source>
</evidence>
<keyword evidence="7" id="KW-0486">Methionine biosynthesis</keyword>
<dbReference type="AlphaFoldDB" id="A0A2H0VGT2"/>
<dbReference type="SUPFAM" id="SSF51735">
    <property type="entry name" value="NAD(P)-binding Rossmann-fold domains"/>
    <property type="match status" value="1"/>
</dbReference>
<evidence type="ECO:0000259" key="10">
    <source>
        <dbReference type="Pfam" id="PF02882"/>
    </source>
</evidence>
<keyword evidence="3" id="KW-0658">Purine biosynthesis</keyword>
<dbReference type="GO" id="GO:0035999">
    <property type="term" value="P:tetrahydrofolate interconversion"/>
    <property type="evidence" value="ECO:0007669"/>
    <property type="project" value="TreeGrafter"/>
</dbReference>
<evidence type="ECO:0000256" key="8">
    <source>
        <dbReference type="ARBA" id="ARBA00023268"/>
    </source>
</evidence>
<feature type="domain" description="Tetrahydrofolate dehydrogenase/cyclohydrolase NAD(P)-binding" evidence="10">
    <location>
        <begin position="138"/>
        <end position="265"/>
    </location>
</feature>
<evidence type="ECO:0008006" key="13">
    <source>
        <dbReference type="Google" id="ProtNLM"/>
    </source>
</evidence>
<dbReference type="GO" id="GO:0005829">
    <property type="term" value="C:cytosol"/>
    <property type="evidence" value="ECO:0007669"/>
    <property type="project" value="TreeGrafter"/>
</dbReference>
<accession>A0A2H0VGT2</accession>
<organism evidence="11 12">
    <name type="scientific">Candidatus Colwellbacteria bacterium CG10_big_fil_rev_8_21_14_0_10_41_28</name>
    <dbReference type="NCBI Taxonomy" id="1974539"/>
    <lineage>
        <taxon>Bacteria</taxon>
        <taxon>Candidatus Colwelliibacteriota</taxon>
    </lineage>
</organism>
<comment type="pathway">
    <text evidence="1">One-carbon metabolism; tetrahydrofolate interconversion.</text>
</comment>
<dbReference type="InterPro" id="IPR000672">
    <property type="entry name" value="THF_DH/CycHdrlase"/>
</dbReference>
<keyword evidence="6" id="KW-0560">Oxidoreductase</keyword>
<evidence type="ECO:0000256" key="3">
    <source>
        <dbReference type="ARBA" id="ARBA00022755"/>
    </source>
</evidence>
<evidence type="ECO:0000256" key="5">
    <source>
        <dbReference type="ARBA" id="ARBA00022857"/>
    </source>
</evidence>
<protein>
    <recommendedName>
        <fullName evidence="13">Methenyltetrahydrofolate cyclohydrolase</fullName>
    </recommendedName>
</protein>
<dbReference type="PANTHER" id="PTHR48099:SF5">
    <property type="entry name" value="C-1-TETRAHYDROFOLATE SYNTHASE, CYTOPLASMIC"/>
    <property type="match status" value="1"/>
</dbReference>
<evidence type="ECO:0000313" key="12">
    <source>
        <dbReference type="Proteomes" id="UP000230776"/>
    </source>
</evidence>
<feature type="domain" description="Tetrahydrofolate dehydrogenase/cyclohydrolase catalytic" evidence="9">
    <location>
        <begin position="7"/>
        <end position="112"/>
    </location>
</feature>
<sequence>MREISGREISLEIIGELKKLPVPQKSLVAFLIGEDPASESFLKRKQIVAEDLGLDFQIEKLNPDLGQAEIEEKISISVSGDSVGGVIIQLPIPESLDKDRILRLIPAEKDIDLLSSEAKELFRAGESKALPPSVAVLEEIISREKLDLPSINVAIVGLGELVGEPISIWFSQKSRELYKIDEGDSYLPIKECDLVITGAGKAGLIKKDHLKKGAIVIDYGYSINNGRLKGDLSEEAYEKLSAYTPTPGGTGPILVAKLFENFYKLNDSSNE</sequence>
<evidence type="ECO:0000256" key="4">
    <source>
        <dbReference type="ARBA" id="ARBA00022801"/>
    </source>
</evidence>
<dbReference type="EMBL" id="PFAG01000022">
    <property type="protein sequence ID" value="PIR98324.1"/>
    <property type="molecule type" value="Genomic_DNA"/>
</dbReference>
<dbReference type="InterPro" id="IPR046346">
    <property type="entry name" value="Aminoacid_DH-like_N_sf"/>
</dbReference>
<dbReference type="SUPFAM" id="SSF53223">
    <property type="entry name" value="Aminoacid dehydrogenase-like, N-terminal domain"/>
    <property type="match status" value="1"/>
</dbReference>
<dbReference type="InterPro" id="IPR036291">
    <property type="entry name" value="NAD(P)-bd_dom_sf"/>
</dbReference>
<evidence type="ECO:0000256" key="7">
    <source>
        <dbReference type="ARBA" id="ARBA00023167"/>
    </source>
</evidence>
<name>A0A2H0VGT2_9BACT</name>
<evidence type="ECO:0000256" key="1">
    <source>
        <dbReference type="ARBA" id="ARBA00004777"/>
    </source>
</evidence>
<dbReference type="PRINTS" id="PR00085">
    <property type="entry name" value="THFDHDRGNASE"/>
</dbReference>
<dbReference type="GO" id="GO:0009086">
    <property type="term" value="P:methionine biosynthetic process"/>
    <property type="evidence" value="ECO:0007669"/>
    <property type="project" value="UniProtKB-KW"/>
</dbReference>
<keyword evidence="8" id="KW-0511">Multifunctional enzyme</keyword>
<dbReference type="Gene3D" id="3.40.50.720">
    <property type="entry name" value="NAD(P)-binding Rossmann-like Domain"/>
    <property type="match status" value="1"/>
</dbReference>
<dbReference type="Gene3D" id="3.40.50.10860">
    <property type="entry name" value="Leucine Dehydrogenase, chain A, domain 1"/>
    <property type="match status" value="1"/>
</dbReference>
<dbReference type="GO" id="GO:0004477">
    <property type="term" value="F:methenyltetrahydrofolate cyclohydrolase activity"/>
    <property type="evidence" value="ECO:0007669"/>
    <property type="project" value="TreeGrafter"/>
</dbReference>
<dbReference type="Proteomes" id="UP000230776">
    <property type="component" value="Unassembled WGS sequence"/>
</dbReference>
<keyword evidence="7" id="KW-0028">Amino-acid biosynthesis</keyword>
<dbReference type="InterPro" id="IPR020631">
    <property type="entry name" value="THF_DH/CycHdrlase_NAD-bd_dom"/>
</dbReference>
<proteinExistence type="predicted"/>
<evidence type="ECO:0000256" key="6">
    <source>
        <dbReference type="ARBA" id="ARBA00023002"/>
    </source>
</evidence>